<dbReference type="PANTHER" id="PTHR22604">
    <property type="entry name" value="OXIDOREDUCTASES"/>
    <property type="match status" value="1"/>
</dbReference>
<dbReference type="OrthoDB" id="6417021at2759"/>
<keyword evidence="9" id="KW-1185">Reference proteome</keyword>
<evidence type="ECO:0000256" key="5">
    <source>
        <dbReference type="ARBA" id="ARBA00049233"/>
    </source>
</evidence>
<evidence type="ECO:0000259" key="7">
    <source>
        <dbReference type="Pfam" id="PF22725"/>
    </source>
</evidence>
<dbReference type="RefSeq" id="XP_016208590.1">
    <property type="nucleotide sequence ID" value="XM_016363574.1"/>
</dbReference>
<name>A0A0D1X9A5_9PEZI</name>
<dbReference type="EMBL" id="KN847602">
    <property type="protein sequence ID" value="KIV98720.1"/>
    <property type="molecule type" value="Genomic_DNA"/>
</dbReference>
<dbReference type="EC" id="1.1.1.179" evidence="3"/>
<dbReference type="InterPro" id="IPR036291">
    <property type="entry name" value="NAD(P)-bd_dom_sf"/>
</dbReference>
<gene>
    <name evidence="8" type="ORF">PV09_09506</name>
</gene>
<dbReference type="GO" id="GO:0047837">
    <property type="term" value="F:D-xylose 1-dehydrogenase (NADP+) activity"/>
    <property type="evidence" value="ECO:0007669"/>
    <property type="project" value="UniProtKB-EC"/>
</dbReference>
<evidence type="ECO:0000313" key="9">
    <source>
        <dbReference type="Proteomes" id="UP000053259"/>
    </source>
</evidence>
<protein>
    <recommendedName>
        <fullName evidence="3">D-xylose 1-dehydrogenase (NADP(+), D-xylono-1,5-lactone-forming)</fullName>
        <ecNumber evidence="3">1.1.1.179</ecNumber>
    </recommendedName>
    <alternativeName>
        <fullName evidence="4">D-xylose-NADP dehydrogenase</fullName>
    </alternativeName>
</protein>
<dbReference type="Proteomes" id="UP000053259">
    <property type="component" value="Unassembled WGS sequence"/>
</dbReference>
<evidence type="ECO:0000313" key="8">
    <source>
        <dbReference type="EMBL" id="KIV98720.1"/>
    </source>
</evidence>
<evidence type="ECO:0000256" key="1">
    <source>
        <dbReference type="ARBA" id="ARBA00010928"/>
    </source>
</evidence>
<dbReference type="STRING" id="253628.A0A0D1X9A5"/>
<evidence type="ECO:0000256" key="3">
    <source>
        <dbReference type="ARBA" id="ARBA00038984"/>
    </source>
</evidence>
<comment type="catalytic activity">
    <reaction evidence="5">
        <text>D-xylose + NADP(+) = D-xylono-1,5-lactone + NADPH + H(+)</text>
        <dbReference type="Rhea" id="RHEA:22000"/>
        <dbReference type="ChEBI" id="CHEBI:15378"/>
        <dbReference type="ChEBI" id="CHEBI:15867"/>
        <dbReference type="ChEBI" id="CHEBI:53455"/>
        <dbReference type="ChEBI" id="CHEBI:57783"/>
        <dbReference type="ChEBI" id="CHEBI:58349"/>
        <dbReference type="EC" id="1.1.1.179"/>
    </reaction>
</comment>
<accession>A0A0D1X9A5</accession>
<comment type="similarity">
    <text evidence="1">Belongs to the Gfo/Idh/MocA family.</text>
</comment>
<dbReference type="InterPro" id="IPR055170">
    <property type="entry name" value="GFO_IDH_MocA-like_dom"/>
</dbReference>
<organism evidence="8 9">
    <name type="scientific">Verruconis gallopava</name>
    <dbReference type="NCBI Taxonomy" id="253628"/>
    <lineage>
        <taxon>Eukaryota</taxon>
        <taxon>Fungi</taxon>
        <taxon>Dikarya</taxon>
        <taxon>Ascomycota</taxon>
        <taxon>Pezizomycotina</taxon>
        <taxon>Dothideomycetes</taxon>
        <taxon>Pleosporomycetidae</taxon>
        <taxon>Venturiales</taxon>
        <taxon>Sympoventuriaceae</taxon>
        <taxon>Verruconis</taxon>
    </lineage>
</organism>
<dbReference type="PANTHER" id="PTHR22604:SF105">
    <property type="entry name" value="TRANS-1,2-DIHYDROBENZENE-1,2-DIOL DEHYDROGENASE"/>
    <property type="match status" value="1"/>
</dbReference>
<dbReference type="GO" id="GO:0000166">
    <property type="term" value="F:nucleotide binding"/>
    <property type="evidence" value="ECO:0007669"/>
    <property type="project" value="InterPro"/>
</dbReference>
<sequence length="422" mass="47788">MGSFLSFVKRVYRVFYPLTVPKSQDALRFGILGAANIGPQGLILPAKSHPEVIVAAVAARDVKKAEEYAKKHGIPIVHKTYDDLINDPSIDCIYNPQPIGLHYEWTLKALKAGKHVLLEKPSVSNGEEARSLFRHPVLSKQDAPVLLEAFHYPFHPAWQTFLTLFDPADVEEVVVTNVLFAGVFPLDDIRFIYSLSGGTLMDYGTYAVSCVRAVFAAEPTLVRAATYRPMPNGYDQKCDEAFYAEYEFPNGGVAKITTDLQARGGWWFPSLTANWPRPVDPVPTLRLTLRAKDDGLEGDFQKRSQKTIFFYGYMGPHLYHRIDITTTTELRNPQDGKVVKTNASTERKKVYKWPPGSDRRTGEEFWSTYRYQLEEFVNRVKKRPGSGVWIEPENSMRQMEMIDATYLKAGLPTRPTSKALER</sequence>
<dbReference type="AlphaFoldDB" id="A0A0D1X9A5"/>
<dbReference type="SUPFAM" id="SSF55347">
    <property type="entry name" value="Glyceraldehyde-3-phosphate dehydrogenase-like, C-terminal domain"/>
    <property type="match status" value="1"/>
</dbReference>
<dbReference type="Pfam" id="PF01408">
    <property type="entry name" value="GFO_IDH_MocA"/>
    <property type="match status" value="1"/>
</dbReference>
<dbReference type="HOGENOM" id="CLU_023194_5_2_1"/>
<feature type="domain" description="Gfo/Idh/MocA-like oxidoreductase N-terminal" evidence="6">
    <location>
        <begin position="27"/>
        <end position="134"/>
    </location>
</feature>
<dbReference type="InterPro" id="IPR050984">
    <property type="entry name" value="Gfo/Idh/MocA_domain"/>
</dbReference>
<dbReference type="VEuPathDB" id="FungiDB:PV09_09506"/>
<dbReference type="RefSeq" id="XP_016208589.1">
    <property type="nucleotide sequence ID" value="XM_016363573.1"/>
</dbReference>
<proteinExistence type="inferred from homology"/>
<evidence type="ECO:0000259" key="6">
    <source>
        <dbReference type="Pfam" id="PF01408"/>
    </source>
</evidence>
<evidence type="ECO:0000256" key="4">
    <source>
        <dbReference type="ARBA" id="ARBA00042988"/>
    </source>
</evidence>
<dbReference type="Pfam" id="PF22725">
    <property type="entry name" value="GFO_IDH_MocA_C3"/>
    <property type="match status" value="1"/>
</dbReference>
<dbReference type="EMBL" id="KN847602">
    <property type="protein sequence ID" value="KIV98719.1"/>
    <property type="molecule type" value="Genomic_DNA"/>
</dbReference>
<dbReference type="Gene3D" id="3.30.360.10">
    <property type="entry name" value="Dihydrodipicolinate Reductase, domain 2"/>
    <property type="match status" value="1"/>
</dbReference>
<feature type="domain" description="GFO/IDH/MocA-like oxidoreductase" evidence="7">
    <location>
        <begin position="177"/>
        <end position="266"/>
    </location>
</feature>
<dbReference type="Gene3D" id="3.40.50.720">
    <property type="entry name" value="NAD(P)-binding Rossmann-like Domain"/>
    <property type="match status" value="1"/>
</dbReference>
<dbReference type="InterPro" id="IPR000683">
    <property type="entry name" value="Gfo/Idh/MocA-like_OxRdtase_N"/>
</dbReference>
<dbReference type="GeneID" id="27317479"/>
<reference evidence="8 9" key="1">
    <citation type="submission" date="2015-01" db="EMBL/GenBank/DDBJ databases">
        <title>The Genome Sequence of Ochroconis gallopava CBS43764.</title>
        <authorList>
            <consortium name="The Broad Institute Genomics Platform"/>
            <person name="Cuomo C."/>
            <person name="de Hoog S."/>
            <person name="Gorbushina A."/>
            <person name="Stielow B."/>
            <person name="Teixiera M."/>
            <person name="Abouelleil A."/>
            <person name="Chapman S.B."/>
            <person name="Priest M."/>
            <person name="Young S.K."/>
            <person name="Wortman J."/>
            <person name="Nusbaum C."/>
            <person name="Birren B."/>
        </authorList>
    </citation>
    <scope>NUCLEOTIDE SEQUENCE [LARGE SCALE GENOMIC DNA]</scope>
    <source>
        <strain evidence="8 9">CBS 43764</strain>
    </source>
</reference>
<keyword evidence="2" id="KW-0560">Oxidoreductase</keyword>
<dbReference type="SUPFAM" id="SSF51735">
    <property type="entry name" value="NAD(P)-binding Rossmann-fold domains"/>
    <property type="match status" value="1"/>
</dbReference>
<evidence type="ECO:0000256" key="2">
    <source>
        <dbReference type="ARBA" id="ARBA00023002"/>
    </source>
</evidence>